<evidence type="ECO:0000313" key="2">
    <source>
        <dbReference type="Proteomes" id="UP000288805"/>
    </source>
</evidence>
<proteinExistence type="predicted"/>
<name>A0A438FGN7_VITVI</name>
<sequence length="48" mass="5707">MLNMEETHVYYVFDESRDLIEVFCVYGGYGMTCEQVQCLAKEDSLIFW</sequence>
<dbReference type="AlphaFoldDB" id="A0A438FGN7"/>
<gene>
    <name evidence="1" type="ORF">CK203_105510</name>
</gene>
<dbReference type="Proteomes" id="UP000288805">
    <property type="component" value="Unassembled WGS sequence"/>
</dbReference>
<accession>A0A438FGN7</accession>
<reference evidence="1 2" key="1">
    <citation type="journal article" date="2018" name="PLoS Genet.">
        <title>Population sequencing reveals clonal diversity and ancestral inbreeding in the grapevine cultivar Chardonnay.</title>
        <authorList>
            <person name="Roach M.J."/>
            <person name="Johnson D.L."/>
            <person name="Bohlmann J."/>
            <person name="van Vuuren H.J."/>
            <person name="Jones S.J."/>
            <person name="Pretorius I.S."/>
            <person name="Schmidt S.A."/>
            <person name="Borneman A.R."/>
        </authorList>
    </citation>
    <scope>NUCLEOTIDE SEQUENCE [LARGE SCALE GENOMIC DNA]</scope>
    <source>
        <strain evidence="2">cv. Chardonnay</strain>
        <tissue evidence="1">Leaf</tissue>
    </source>
</reference>
<comment type="caution">
    <text evidence="1">The sequence shown here is derived from an EMBL/GenBank/DDBJ whole genome shotgun (WGS) entry which is preliminary data.</text>
</comment>
<dbReference type="EMBL" id="QGNW01000906">
    <property type="protein sequence ID" value="RVW59137.1"/>
    <property type="molecule type" value="Genomic_DNA"/>
</dbReference>
<protein>
    <submittedName>
        <fullName evidence="1">Uncharacterized protein</fullName>
    </submittedName>
</protein>
<organism evidence="1 2">
    <name type="scientific">Vitis vinifera</name>
    <name type="common">Grape</name>
    <dbReference type="NCBI Taxonomy" id="29760"/>
    <lineage>
        <taxon>Eukaryota</taxon>
        <taxon>Viridiplantae</taxon>
        <taxon>Streptophyta</taxon>
        <taxon>Embryophyta</taxon>
        <taxon>Tracheophyta</taxon>
        <taxon>Spermatophyta</taxon>
        <taxon>Magnoliopsida</taxon>
        <taxon>eudicotyledons</taxon>
        <taxon>Gunneridae</taxon>
        <taxon>Pentapetalae</taxon>
        <taxon>rosids</taxon>
        <taxon>Vitales</taxon>
        <taxon>Vitaceae</taxon>
        <taxon>Viteae</taxon>
        <taxon>Vitis</taxon>
    </lineage>
</organism>
<evidence type="ECO:0000313" key="1">
    <source>
        <dbReference type="EMBL" id="RVW59137.1"/>
    </source>
</evidence>